<dbReference type="AlphaFoldDB" id="A0AAW1YR44"/>
<evidence type="ECO:0000313" key="2">
    <source>
        <dbReference type="Proteomes" id="UP001457282"/>
    </source>
</evidence>
<dbReference type="Proteomes" id="UP001457282">
    <property type="component" value="Unassembled WGS sequence"/>
</dbReference>
<protein>
    <recommendedName>
        <fullName evidence="3">Secreted protein</fullName>
    </recommendedName>
</protein>
<name>A0AAW1YR44_RUBAR</name>
<sequence>MGFCFGRWWFRFGDVAGWSSRWLLQRWLGLMAPELTMGGAAASDWALSAGQGREDQRLGLLRQVRRRSRRPWTGQRADSSGLRVVRVA</sequence>
<gene>
    <name evidence="1" type="ORF">M0R45_006559</name>
</gene>
<reference evidence="1 2" key="1">
    <citation type="journal article" date="2023" name="G3 (Bethesda)">
        <title>A chromosome-length genome assembly and annotation of blackberry (Rubus argutus, cv. 'Hillquist').</title>
        <authorList>
            <person name="Bruna T."/>
            <person name="Aryal R."/>
            <person name="Dudchenko O."/>
            <person name="Sargent D.J."/>
            <person name="Mead D."/>
            <person name="Buti M."/>
            <person name="Cavallini A."/>
            <person name="Hytonen T."/>
            <person name="Andres J."/>
            <person name="Pham M."/>
            <person name="Weisz D."/>
            <person name="Mascagni F."/>
            <person name="Usai G."/>
            <person name="Natali L."/>
            <person name="Bassil N."/>
            <person name="Fernandez G.E."/>
            <person name="Lomsadze A."/>
            <person name="Armour M."/>
            <person name="Olukolu B."/>
            <person name="Poorten T."/>
            <person name="Britton C."/>
            <person name="Davik J."/>
            <person name="Ashrafi H."/>
            <person name="Aiden E.L."/>
            <person name="Borodovsky M."/>
            <person name="Worthington M."/>
        </authorList>
    </citation>
    <scope>NUCLEOTIDE SEQUENCE [LARGE SCALE GENOMIC DNA]</scope>
    <source>
        <strain evidence="1">PI 553951</strain>
    </source>
</reference>
<evidence type="ECO:0008006" key="3">
    <source>
        <dbReference type="Google" id="ProtNLM"/>
    </source>
</evidence>
<keyword evidence="2" id="KW-1185">Reference proteome</keyword>
<organism evidence="1 2">
    <name type="scientific">Rubus argutus</name>
    <name type="common">Southern blackberry</name>
    <dbReference type="NCBI Taxonomy" id="59490"/>
    <lineage>
        <taxon>Eukaryota</taxon>
        <taxon>Viridiplantae</taxon>
        <taxon>Streptophyta</taxon>
        <taxon>Embryophyta</taxon>
        <taxon>Tracheophyta</taxon>
        <taxon>Spermatophyta</taxon>
        <taxon>Magnoliopsida</taxon>
        <taxon>eudicotyledons</taxon>
        <taxon>Gunneridae</taxon>
        <taxon>Pentapetalae</taxon>
        <taxon>rosids</taxon>
        <taxon>fabids</taxon>
        <taxon>Rosales</taxon>
        <taxon>Rosaceae</taxon>
        <taxon>Rosoideae</taxon>
        <taxon>Rosoideae incertae sedis</taxon>
        <taxon>Rubus</taxon>
    </lineage>
</organism>
<evidence type="ECO:0000313" key="1">
    <source>
        <dbReference type="EMBL" id="KAK9951099.1"/>
    </source>
</evidence>
<accession>A0AAW1YR44</accession>
<comment type="caution">
    <text evidence="1">The sequence shown here is derived from an EMBL/GenBank/DDBJ whole genome shotgun (WGS) entry which is preliminary data.</text>
</comment>
<dbReference type="EMBL" id="JBEDUW010000001">
    <property type="protein sequence ID" value="KAK9951099.1"/>
    <property type="molecule type" value="Genomic_DNA"/>
</dbReference>
<proteinExistence type="predicted"/>